<feature type="compositionally biased region" description="Polar residues" evidence="1">
    <location>
        <begin position="296"/>
        <end position="308"/>
    </location>
</feature>
<dbReference type="OrthoDB" id="79283at2759"/>
<evidence type="ECO:0008006" key="6">
    <source>
        <dbReference type="Google" id="ProtNLM"/>
    </source>
</evidence>
<reference evidence="2" key="2">
    <citation type="submission" date="2021-07" db="EMBL/GenBank/DDBJ databases">
        <authorList>
            <person name="Fletcher K."/>
        </authorList>
    </citation>
    <scope>NUCLEOTIDE SEQUENCE</scope>
    <source>
        <strain evidence="2">SF5</strain>
    </source>
</reference>
<dbReference type="InterPro" id="IPR036871">
    <property type="entry name" value="PX_dom_sf"/>
</dbReference>
<gene>
    <name evidence="3" type="ORF">CCR75_003543</name>
    <name evidence="4" type="ORF">CCR75_004553</name>
    <name evidence="2" type="ORF">CCR75_005149</name>
</gene>
<evidence type="ECO:0000256" key="1">
    <source>
        <dbReference type="SAM" id="MobiDB-lite"/>
    </source>
</evidence>
<keyword evidence="5" id="KW-1185">Reference proteome</keyword>
<evidence type="ECO:0000313" key="3">
    <source>
        <dbReference type="EMBL" id="TDH71622.1"/>
    </source>
</evidence>
<organism evidence="2 5">
    <name type="scientific">Bremia lactucae</name>
    <name type="common">Lettuce downy mildew</name>
    <dbReference type="NCBI Taxonomy" id="4779"/>
    <lineage>
        <taxon>Eukaryota</taxon>
        <taxon>Sar</taxon>
        <taxon>Stramenopiles</taxon>
        <taxon>Oomycota</taxon>
        <taxon>Peronosporomycetes</taxon>
        <taxon>Peronosporales</taxon>
        <taxon>Peronosporaceae</taxon>
        <taxon>Bremia</taxon>
    </lineage>
</organism>
<dbReference type="SUPFAM" id="SSF64268">
    <property type="entry name" value="PX domain"/>
    <property type="match status" value="1"/>
</dbReference>
<sequence length="318" mass="35810">MPIVVNSTPPLSSADTIVHSSSLSTWEPDSKMRTHQTSALGVRAHDASTAINVSNKENHFRNDQDNMVQFSGLYVVRGPTESKHVRYTMDVTVDDVQLHTRCIQRFQSFYLLRKRLLAILKTCHDQWPSQKSAGVGLHDEPPLSAGAELVSLLTRTRGTQCTVCKSTYHQLAAVKFPHRTLFPPRLQDIQDRSQMLETFLDYCVRFATTWSACQRSKRMFVATLGTFLGVDLRTHLANQKEVGVISEARTVVCVNKLQDNLSDAFEPQSPSEVACPPFSHEMSNANDSEDDRHTEPNYSFISNLGNDTSMKKRSQSHR</sequence>
<accession>A0A976FPG7</accession>
<proteinExistence type="predicted"/>
<dbReference type="GO" id="GO:0035091">
    <property type="term" value="F:phosphatidylinositol binding"/>
    <property type="evidence" value="ECO:0007669"/>
    <property type="project" value="InterPro"/>
</dbReference>
<dbReference type="EMBL" id="SHOA02000069">
    <property type="protein sequence ID" value="TDH70533.1"/>
    <property type="molecule type" value="Genomic_DNA"/>
</dbReference>
<evidence type="ECO:0000313" key="2">
    <source>
        <dbReference type="EMBL" id="TDH70533.1"/>
    </source>
</evidence>
<evidence type="ECO:0000313" key="4">
    <source>
        <dbReference type="EMBL" id="TDH72130.1"/>
    </source>
</evidence>
<dbReference type="Gene3D" id="3.30.1520.10">
    <property type="entry name" value="Phox-like domain"/>
    <property type="match status" value="1"/>
</dbReference>
<feature type="region of interest" description="Disordered" evidence="1">
    <location>
        <begin position="264"/>
        <end position="318"/>
    </location>
</feature>
<dbReference type="EMBL" id="SHOA02000003">
    <property type="protein sequence ID" value="TDH72130.1"/>
    <property type="molecule type" value="Genomic_DNA"/>
</dbReference>
<dbReference type="GeneID" id="94347308"/>
<dbReference type="KEGG" id="blac:94347308"/>
<dbReference type="AlphaFoldDB" id="A0A976FPG7"/>
<reference evidence="2 5" key="1">
    <citation type="journal article" date="2021" name="Genome Biol.">
        <title>AFLAP: assembly-free linkage analysis pipeline using k-mers from genome sequencing data.</title>
        <authorList>
            <person name="Fletcher K."/>
            <person name="Zhang L."/>
            <person name="Gil J."/>
            <person name="Han R."/>
            <person name="Cavanaugh K."/>
            <person name="Michelmore R."/>
        </authorList>
    </citation>
    <scope>NUCLEOTIDE SEQUENCE [LARGE SCALE GENOMIC DNA]</scope>
    <source>
        <strain evidence="2 5">SF5</strain>
    </source>
</reference>
<name>A0A976FPG7_BRELC</name>
<dbReference type="EMBL" id="SHOA02000015">
    <property type="protein sequence ID" value="TDH71622.1"/>
    <property type="molecule type" value="Genomic_DNA"/>
</dbReference>
<dbReference type="RefSeq" id="XP_067821121.1">
    <property type="nucleotide sequence ID" value="XM_067961637.1"/>
</dbReference>
<evidence type="ECO:0000313" key="5">
    <source>
        <dbReference type="Proteomes" id="UP000294530"/>
    </source>
</evidence>
<protein>
    <recommendedName>
        <fullName evidence="6">PX domain-containing protein</fullName>
    </recommendedName>
</protein>
<comment type="caution">
    <text evidence="2">The sequence shown here is derived from an EMBL/GenBank/DDBJ whole genome shotgun (WGS) entry which is preliminary data.</text>
</comment>
<dbReference type="Proteomes" id="UP000294530">
    <property type="component" value="Unassembled WGS sequence"/>
</dbReference>